<proteinExistence type="inferred from homology"/>
<reference evidence="9 10" key="1">
    <citation type="journal article" date="2016" name="Front. Microbiol.">
        <title>Fuerstia marisgermanicae gen. nov., sp. nov., an Unusual Member of the Phylum Planctomycetes from the German Wadden Sea.</title>
        <authorList>
            <person name="Kohn T."/>
            <person name="Heuer A."/>
            <person name="Jogler M."/>
            <person name="Vollmers J."/>
            <person name="Boedeker C."/>
            <person name="Bunk B."/>
            <person name="Rast P."/>
            <person name="Borchert D."/>
            <person name="Glockner I."/>
            <person name="Freese H.M."/>
            <person name="Klenk H.P."/>
            <person name="Overmann J."/>
            <person name="Kaster A.K."/>
            <person name="Rohde M."/>
            <person name="Wiegand S."/>
            <person name="Jogler C."/>
        </authorList>
    </citation>
    <scope>NUCLEOTIDE SEQUENCE [LARGE SCALE GENOMIC DNA]</scope>
    <source>
        <strain evidence="9 10">NH11</strain>
    </source>
</reference>
<dbReference type="OrthoDB" id="9809716at2"/>
<gene>
    <name evidence="9" type="primary">exbB_1</name>
    <name evidence="9" type="ORF">Fuma_04016</name>
</gene>
<protein>
    <submittedName>
        <fullName evidence="9">Biopolymer transport protein ExbB</fullName>
    </submittedName>
</protein>
<dbReference type="Pfam" id="PF01618">
    <property type="entry name" value="MotA_ExbB"/>
    <property type="match status" value="1"/>
</dbReference>
<sequence length="259" mass="28558">MKSGHRWLIFLAAAIVLCGATGVLAMQPPDGANVVVNEVPDRSLDLREMLRAGGAVGYLIVMLSLVMVALIADHVMNIRRSTLMPPGLAEEVHRCLAERNFDEAKKRCREHTSFLARVLHAGLDEIGVGYNAVEKAMEDAAAEQMARLYRRIEYLSVIGTIAPMLGLMGTVWGMIQAFLEFELKANPQVSELAPGIYRALITTLLGLGVAVPSLSAFAIFRNRIDELVAEATLLAEHVFADYRRALQMRKKSRERTSPE</sequence>
<keyword evidence="4 7" id="KW-1133">Transmembrane helix</keyword>
<evidence type="ECO:0000256" key="2">
    <source>
        <dbReference type="ARBA" id="ARBA00022475"/>
    </source>
</evidence>
<evidence type="ECO:0000256" key="7">
    <source>
        <dbReference type="SAM" id="Phobius"/>
    </source>
</evidence>
<evidence type="ECO:0000256" key="3">
    <source>
        <dbReference type="ARBA" id="ARBA00022692"/>
    </source>
</evidence>
<dbReference type="KEGG" id="fmr:Fuma_04016"/>
<dbReference type="AlphaFoldDB" id="A0A1P8WK00"/>
<keyword evidence="3 7" id="KW-0812">Transmembrane</keyword>
<evidence type="ECO:0000256" key="5">
    <source>
        <dbReference type="ARBA" id="ARBA00023136"/>
    </source>
</evidence>
<comment type="subcellular location">
    <subcellularLocation>
        <location evidence="1">Cell membrane</location>
        <topology evidence="1">Multi-pass membrane protein</topology>
    </subcellularLocation>
    <subcellularLocation>
        <location evidence="6">Membrane</location>
        <topology evidence="6">Multi-pass membrane protein</topology>
    </subcellularLocation>
</comment>
<keyword evidence="10" id="KW-1185">Reference proteome</keyword>
<feature type="transmembrane region" description="Helical" evidence="7">
    <location>
        <begin position="195"/>
        <end position="220"/>
    </location>
</feature>
<evidence type="ECO:0000256" key="4">
    <source>
        <dbReference type="ARBA" id="ARBA00022989"/>
    </source>
</evidence>
<dbReference type="Proteomes" id="UP000187735">
    <property type="component" value="Chromosome"/>
</dbReference>
<evidence type="ECO:0000313" key="9">
    <source>
        <dbReference type="EMBL" id="APZ94384.1"/>
    </source>
</evidence>
<dbReference type="PANTHER" id="PTHR30625:SF17">
    <property type="entry name" value="TOLQ-RELATED"/>
    <property type="match status" value="1"/>
</dbReference>
<dbReference type="PANTHER" id="PTHR30625">
    <property type="entry name" value="PROTEIN TOLQ"/>
    <property type="match status" value="1"/>
</dbReference>
<feature type="domain" description="MotA/TolQ/ExbB proton channel" evidence="8">
    <location>
        <begin position="113"/>
        <end position="230"/>
    </location>
</feature>
<accession>A0A1P8WK00</accession>
<feature type="transmembrane region" description="Helical" evidence="7">
    <location>
        <begin position="49"/>
        <end position="72"/>
    </location>
</feature>
<dbReference type="InterPro" id="IPR050790">
    <property type="entry name" value="ExbB/TolQ_transport"/>
</dbReference>
<evidence type="ECO:0000256" key="1">
    <source>
        <dbReference type="ARBA" id="ARBA00004651"/>
    </source>
</evidence>
<keyword evidence="5 7" id="KW-0472">Membrane</keyword>
<keyword evidence="2" id="KW-1003">Cell membrane</keyword>
<dbReference type="STRING" id="1891926.Fuma_04016"/>
<dbReference type="EMBL" id="CP017641">
    <property type="protein sequence ID" value="APZ94384.1"/>
    <property type="molecule type" value="Genomic_DNA"/>
</dbReference>
<dbReference type="GO" id="GO:0005886">
    <property type="term" value="C:plasma membrane"/>
    <property type="evidence" value="ECO:0007669"/>
    <property type="project" value="UniProtKB-SubCell"/>
</dbReference>
<dbReference type="GO" id="GO:0017038">
    <property type="term" value="P:protein import"/>
    <property type="evidence" value="ECO:0007669"/>
    <property type="project" value="TreeGrafter"/>
</dbReference>
<name>A0A1P8WK00_9PLAN</name>
<comment type="similarity">
    <text evidence="6">Belongs to the exbB/tolQ family.</text>
</comment>
<keyword evidence="6" id="KW-0813">Transport</keyword>
<evidence type="ECO:0000313" key="10">
    <source>
        <dbReference type="Proteomes" id="UP000187735"/>
    </source>
</evidence>
<evidence type="ECO:0000256" key="6">
    <source>
        <dbReference type="RuleBase" id="RU004057"/>
    </source>
</evidence>
<dbReference type="InterPro" id="IPR002898">
    <property type="entry name" value="MotA_ExbB_proton_chnl"/>
</dbReference>
<dbReference type="RefSeq" id="WP_077025696.1">
    <property type="nucleotide sequence ID" value="NZ_CP017641.1"/>
</dbReference>
<organism evidence="9 10">
    <name type="scientific">Fuerstiella marisgermanici</name>
    <dbReference type="NCBI Taxonomy" id="1891926"/>
    <lineage>
        <taxon>Bacteria</taxon>
        <taxon>Pseudomonadati</taxon>
        <taxon>Planctomycetota</taxon>
        <taxon>Planctomycetia</taxon>
        <taxon>Planctomycetales</taxon>
        <taxon>Planctomycetaceae</taxon>
        <taxon>Fuerstiella</taxon>
    </lineage>
</organism>
<evidence type="ECO:0000259" key="8">
    <source>
        <dbReference type="Pfam" id="PF01618"/>
    </source>
</evidence>
<keyword evidence="6" id="KW-0653">Protein transport</keyword>
<feature type="transmembrane region" description="Helical" evidence="7">
    <location>
        <begin position="154"/>
        <end position="175"/>
    </location>
</feature>